<dbReference type="PROSITE" id="PS51898">
    <property type="entry name" value="TYR_RECOMBINASE"/>
    <property type="match status" value="1"/>
</dbReference>
<dbReference type="Pfam" id="PF00589">
    <property type="entry name" value="Phage_integrase"/>
    <property type="match status" value="1"/>
</dbReference>
<evidence type="ECO:0000313" key="13">
    <source>
        <dbReference type="EMBL" id="MUN54171.1"/>
    </source>
</evidence>
<protein>
    <recommendedName>
        <fullName evidence="9">Tyrosine recombinase XerC</fullName>
    </recommendedName>
</protein>
<dbReference type="InterPro" id="IPR002104">
    <property type="entry name" value="Integrase_catalytic"/>
</dbReference>
<evidence type="ECO:0000256" key="3">
    <source>
        <dbReference type="ARBA" id="ARBA00022618"/>
    </source>
</evidence>
<accession>A0A7K1LG55</accession>
<evidence type="ECO:0000256" key="5">
    <source>
        <dbReference type="ARBA" id="ARBA00022908"/>
    </source>
</evidence>
<keyword evidence="4 9" id="KW-0159">Chromosome partition</keyword>
<evidence type="ECO:0000259" key="11">
    <source>
        <dbReference type="PROSITE" id="PS51898"/>
    </source>
</evidence>
<evidence type="ECO:0000256" key="10">
    <source>
        <dbReference type="SAM" id="MobiDB-lite"/>
    </source>
</evidence>
<dbReference type="InterPro" id="IPR011010">
    <property type="entry name" value="DNA_brk_join_enz"/>
</dbReference>
<dbReference type="Gene3D" id="1.10.150.130">
    <property type="match status" value="1"/>
</dbReference>
<feature type="domain" description="Tyr recombinase" evidence="11">
    <location>
        <begin position="137"/>
        <end position="325"/>
    </location>
</feature>
<evidence type="ECO:0000259" key="12">
    <source>
        <dbReference type="PROSITE" id="PS51900"/>
    </source>
</evidence>
<evidence type="ECO:0000256" key="8">
    <source>
        <dbReference type="ARBA" id="ARBA00023306"/>
    </source>
</evidence>
<comment type="caution">
    <text evidence="13">The sequence shown here is derived from an EMBL/GenBank/DDBJ whole genome shotgun (WGS) entry which is preliminary data.</text>
</comment>
<evidence type="ECO:0000256" key="9">
    <source>
        <dbReference type="HAMAP-Rule" id="MF_01808"/>
    </source>
</evidence>
<feature type="active site" evidence="9">
    <location>
        <position position="207"/>
    </location>
</feature>
<dbReference type="GO" id="GO:0005737">
    <property type="term" value="C:cytoplasm"/>
    <property type="evidence" value="ECO:0007669"/>
    <property type="project" value="UniProtKB-SubCell"/>
</dbReference>
<dbReference type="GO" id="GO:0009037">
    <property type="term" value="F:tyrosine-based site-specific recombinase activity"/>
    <property type="evidence" value="ECO:0007669"/>
    <property type="project" value="UniProtKB-UniRule"/>
</dbReference>
<keyword evidence="5 9" id="KW-0229">DNA integration</keyword>
<comment type="similarity">
    <text evidence="9">Belongs to the 'phage' integrase family. XerC subfamily.</text>
</comment>
<dbReference type="InterPro" id="IPR013762">
    <property type="entry name" value="Integrase-like_cat_sf"/>
</dbReference>
<keyword evidence="7 9" id="KW-0233">DNA recombination</keyword>
<feature type="region of interest" description="Disordered" evidence="10">
    <location>
        <begin position="1"/>
        <end position="24"/>
    </location>
</feature>
<dbReference type="InterPro" id="IPR044068">
    <property type="entry name" value="CB"/>
</dbReference>
<dbReference type="InterPro" id="IPR010998">
    <property type="entry name" value="Integrase_recombinase_N"/>
</dbReference>
<dbReference type="HAMAP" id="MF_01808">
    <property type="entry name" value="Recomb_XerC_XerD"/>
    <property type="match status" value="1"/>
</dbReference>
<dbReference type="PANTHER" id="PTHR30349">
    <property type="entry name" value="PHAGE INTEGRASE-RELATED"/>
    <property type="match status" value="1"/>
</dbReference>
<evidence type="ECO:0000256" key="2">
    <source>
        <dbReference type="ARBA" id="ARBA00022490"/>
    </source>
</evidence>
<keyword evidence="3 9" id="KW-0132">Cell division</keyword>
<organism evidence="13 14">
    <name type="scientific">Rothia koreensis</name>
    <dbReference type="NCBI Taxonomy" id="592378"/>
    <lineage>
        <taxon>Bacteria</taxon>
        <taxon>Bacillati</taxon>
        <taxon>Actinomycetota</taxon>
        <taxon>Actinomycetes</taxon>
        <taxon>Micrococcales</taxon>
        <taxon>Micrococcaceae</taxon>
        <taxon>Rothia</taxon>
    </lineage>
</organism>
<dbReference type="GO" id="GO:0051301">
    <property type="term" value="P:cell division"/>
    <property type="evidence" value="ECO:0007669"/>
    <property type="project" value="UniProtKB-KW"/>
</dbReference>
<dbReference type="GO" id="GO:0007059">
    <property type="term" value="P:chromosome segregation"/>
    <property type="evidence" value="ECO:0007669"/>
    <property type="project" value="UniProtKB-UniRule"/>
</dbReference>
<dbReference type="OrthoDB" id="9801717at2"/>
<dbReference type="PROSITE" id="PS51900">
    <property type="entry name" value="CB"/>
    <property type="match status" value="1"/>
</dbReference>
<comment type="subcellular location">
    <subcellularLocation>
        <location evidence="1 9">Cytoplasm</location>
    </subcellularLocation>
</comment>
<feature type="active site" evidence="9">
    <location>
        <position position="303"/>
    </location>
</feature>
<name>A0A7K1LG55_9MICC</name>
<evidence type="ECO:0000313" key="14">
    <source>
        <dbReference type="Proteomes" id="UP000462152"/>
    </source>
</evidence>
<evidence type="ECO:0000256" key="4">
    <source>
        <dbReference type="ARBA" id="ARBA00022829"/>
    </source>
</evidence>
<comment type="function">
    <text evidence="9">Site-specific tyrosine recombinase, which acts by catalyzing the cutting and rejoining of the recombining DNA molecules. The XerC-XerD complex is essential to convert dimers of the bacterial chromosome into monomers to permit their segregation at cell division. It also contributes to the segregational stability of plasmids.</text>
</comment>
<dbReference type="PANTHER" id="PTHR30349:SF77">
    <property type="entry name" value="TYROSINE RECOMBINASE XERC"/>
    <property type="match status" value="1"/>
</dbReference>
<evidence type="ECO:0000256" key="7">
    <source>
        <dbReference type="ARBA" id="ARBA00023172"/>
    </source>
</evidence>
<keyword evidence="2 9" id="KW-0963">Cytoplasm</keyword>
<feature type="domain" description="Core-binding (CB)" evidence="12">
    <location>
        <begin position="30"/>
        <end position="116"/>
    </location>
</feature>
<comment type="subunit">
    <text evidence="9">Forms a cyclic heterotetrameric complex composed of two molecules of XerC and two molecules of XerD.</text>
</comment>
<keyword evidence="8 9" id="KW-0131">Cell cycle</keyword>
<dbReference type="GO" id="GO:0006313">
    <property type="term" value="P:DNA transposition"/>
    <property type="evidence" value="ECO:0007669"/>
    <property type="project" value="UniProtKB-UniRule"/>
</dbReference>
<feature type="active site" description="O-(3'-phospho-DNA)-tyrosine intermediate" evidence="9">
    <location>
        <position position="312"/>
    </location>
</feature>
<evidence type="ECO:0000256" key="1">
    <source>
        <dbReference type="ARBA" id="ARBA00004496"/>
    </source>
</evidence>
<gene>
    <name evidence="9" type="primary">xerC</name>
    <name evidence="13" type="ORF">GMA10_02875</name>
</gene>
<proteinExistence type="inferred from homology"/>
<dbReference type="Gene3D" id="1.10.443.10">
    <property type="entry name" value="Intergrase catalytic core"/>
    <property type="match status" value="1"/>
</dbReference>
<dbReference type="InterPro" id="IPR023009">
    <property type="entry name" value="Tyrosine_recombinase_XerC/XerD"/>
</dbReference>
<evidence type="ECO:0000256" key="6">
    <source>
        <dbReference type="ARBA" id="ARBA00023125"/>
    </source>
</evidence>
<dbReference type="SUPFAM" id="SSF56349">
    <property type="entry name" value="DNA breaking-rejoining enzymes"/>
    <property type="match status" value="1"/>
</dbReference>
<dbReference type="Proteomes" id="UP000462152">
    <property type="component" value="Unassembled WGS sequence"/>
</dbReference>
<dbReference type="AlphaFoldDB" id="A0A7K1LG55"/>
<dbReference type="InterPro" id="IPR004107">
    <property type="entry name" value="Integrase_SAM-like_N"/>
</dbReference>
<feature type="active site" evidence="9">
    <location>
        <position position="280"/>
    </location>
</feature>
<keyword evidence="14" id="KW-1185">Reference proteome</keyword>
<dbReference type="InterPro" id="IPR050090">
    <property type="entry name" value="Tyrosine_recombinase_XerCD"/>
</dbReference>
<reference evidence="13 14" key="1">
    <citation type="submission" date="2019-12" db="EMBL/GenBank/DDBJ databases">
        <authorList>
            <person name="Li J."/>
            <person name="Shi Y."/>
            <person name="Xu G."/>
            <person name="Xiao D."/>
            <person name="Ran X."/>
        </authorList>
    </citation>
    <scope>NUCLEOTIDE SEQUENCE [LARGE SCALE GENOMIC DNA]</scope>
    <source>
        <strain evidence="13 14">JCM 15915</strain>
    </source>
</reference>
<dbReference type="GO" id="GO:0003677">
    <property type="term" value="F:DNA binding"/>
    <property type="evidence" value="ECO:0007669"/>
    <property type="project" value="UniProtKB-UniRule"/>
</dbReference>
<dbReference type="Pfam" id="PF02899">
    <property type="entry name" value="Phage_int_SAM_1"/>
    <property type="match status" value="1"/>
</dbReference>
<keyword evidence="6 9" id="KW-0238">DNA-binding</keyword>
<sequence>MVRGFSGRARSRRRVVSTREDRTDQTELNEDFAEALGAFENYLLYEKARSPETVRAYTSDLHSLFSSAQARGAAGVREIELDRLRTWLAEGYDRDESRGTMARKASSIRSFFSWAEGRGLVASNPAARLKSPQGRRSLPKVLSTQDMGEILGVLAADLSERPGDAQVLRTIAVIELLYSAGLRISELCSADLNSIDQERRTVSVVGKGNKQRTVPLGIPAMQAVQAWITQGRTQWVRGNQTALFLGPRGQRAGQRQIREDLNAILARATSTGASGAHVFRHTAATHMVDGGADIRAVQEMLGHSTLATTQIYTHVSVDRLAQTYRRAHPRA</sequence>
<dbReference type="EMBL" id="WOGT01000001">
    <property type="protein sequence ID" value="MUN54171.1"/>
    <property type="molecule type" value="Genomic_DNA"/>
</dbReference>
<feature type="active site" evidence="9">
    <location>
        <position position="183"/>
    </location>
</feature>
<feature type="active site" evidence="9">
    <location>
        <position position="277"/>
    </location>
</feature>